<evidence type="ECO:0000256" key="1">
    <source>
        <dbReference type="SAM" id="Phobius"/>
    </source>
</evidence>
<protein>
    <recommendedName>
        <fullName evidence="4">Transmembrane protein</fullName>
    </recommendedName>
</protein>
<name>A0ABR2I566_9EUKA</name>
<keyword evidence="1" id="KW-0812">Transmembrane</keyword>
<evidence type="ECO:0000313" key="2">
    <source>
        <dbReference type="EMBL" id="KAK8857633.1"/>
    </source>
</evidence>
<gene>
    <name evidence="2" type="ORF">M9Y10_016039</name>
</gene>
<proteinExistence type="predicted"/>
<evidence type="ECO:0000313" key="3">
    <source>
        <dbReference type="Proteomes" id="UP001470230"/>
    </source>
</evidence>
<sequence>MFSNNHFSLINQKYYQDVNGDLNDVLKDFLLAISFNSYSVIYLFIEKYRSPSNTSCLSTLLLFIDLFAQPFIVIYIAYSIYPKYPNTKLSVFVFCIGYILYCIFEIKCLVIEMKDRILNEEQNNQEEQLDINNEDDSIFPDELNNVEIRNE</sequence>
<keyword evidence="1" id="KW-1133">Transmembrane helix</keyword>
<feature type="transmembrane region" description="Helical" evidence="1">
    <location>
        <begin position="90"/>
        <end position="110"/>
    </location>
</feature>
<organism evidence="2 3">
    <name type="scientific">Tritrichomonas musculus</name>
    <dbReference type="NCBI Taxonomy" id="1915356"/>
    <lineage>
        <taxon>Eukaryota</taxon>
        <taxon>Metamonada</taxon>
        <taxon>Parabasalia</taxon>
        <taxon>Tritrichomonadida</taxon>
        <taxon>Tritrichomonadidae</taxon>
        <taxon>Tritrichomonas</taxon>
    </lineage>
</organism>
<keyword evidence="1" id="KW-0472">Membrane</keyword>
<comment type="caution">
    <text evidence="2">The sequence shown here is derived from an EMBL/GenBank/DDBJ whole genome shotgun (WGS) entry which is preliminary data.</text>
</comment>
<dbReference type="Proteomes" id="UP001470230">
    <property type="component" value="Unassembled WGS sequence"/>
</dbReference>
<accession>A0ABR2I566</accession>
<keyword evidence="3" id="KW-1185">Reference proteome</keyword>
<reference evidence="2 3" key="1">
    <citation type="submission" date="2024-04" db="EMBL/GenBank/DDBJ databases">
        <title>Tritrichomonas musculus Genome.</title>
        <authorList>
            <person name="Alves-Ferreira E."/>
            <person name="Grigg M."/>
            <person name="Lorenzi H."/>
            <person name="Galac M."/>
        </authorList>
    </citation>
    <scope>NUCLEOTIDE SEQUENCE [LARGE SCALE GENOMIC DNA]</scope>
    <source>
        <strain evidence="2 3">EAF2021</strain>
    </source>
</reference>
<evidence type="ECO:0008006" key="4">
    <source>
        <dbReference type="Google" id="ProtNLM"/>
    </source>
</evidence>
<feature type="transmembrane region" description="Helical" evidence="1">
    <location>
        <begin position="57"/>
        <end position="78"/>
    </location>
</feature>
<feature type="transmembrane region" description="Helical" evidence="1">
    <location>
        <begin position="29"/>
        <end position="45"/>
    </location>
</feature>
<dbReference type="EMBL" id="JAPFFF010000020">
    <property type="protein sequence ID" value="KAK8857633.1"/>
    <property type="molecule type" value="Genomic_DNA"/>
</dbReference>